<evidence type="ECO:0000313" key="1">
    <source>
        <dbReference type="EMBL" id="GAA3668048.1"/>
    </source>
</evidence>
<keyword evidence="2" id="KW-1185">Reference proteome</keyword>
<dbReference type="EMBL" id="BAAAZP010000070">
    <property type="protein sequence ID" value="GAA3668048.1"/>
    <property type="molecule type" value="Genomic_DNA"/>
</dbReference>
<gene>
    <name evidence="1" type="ORF">GCM10022224_035280</name>
</gene>
<organism evidence="1 2">
    <name type="scientific">Nonomuraea antimicrobica</name>
    <dbReference type="NCBI Taxonomy" id="561173"/>
    <lineage>
        <taxon>Bacteria</taxon>
        <taxon>Bacillati</taxon>
        <taxon>Actinomycetota</taxon>
        <taxon>Actinomycetes</taxon>
        <taxon>Streptosporangiales</taxon>
        <taxon>Streptosporangiaceae</taxon>
        <taxon>Nonomuraea</taxon>
    </lineage>
</organism>
<evidence type="ECO:0000313" key="2">
    <source>
        <dbReference type="Proteomes" id="UP001500902"/>
    </source>
</evidence>
<name>A0ABP7BUF3_9ACTN</name>
<reference evidence="2" key="1">
    <citation type="journal article" date="2019" name="Int. J. Syst. Evol. Microbiol.">
        <title>The Global Catalogue of Microorganisms (GCM) 10K type strain sequencing project: providing services to taxonomists for standard genome sequencing and annotation.</title>
        <authorList>
            <consortium name="The Broad Institute Genomics Platform"/>
            <consortium name="The Broad Institute Genome Sequencing Center for Infectious Disease"/>
            <person name="Wu L."/>
            <person name="Ma J."/>
        </authorList>
    </citation>
    <scope>NUCLEOTIDE SEQUENCE [LARGE SCALE GENOMIC DNA]</scope>
    <source>
        <strain evidence="2">JCM 16904</strain>
    </source>
</reference>
<sequence>MSSLTPAERADVESAKEAIRAAGALLDWDREIGSQLADSLGRALPDVDEVTIGRVLFYAAATIPQLVRTGHDPRAIGNAFTIAAIDLTALD</sequence>
<proteinExistence type="predicted"/>
<protein>
    <submittedName>
        <fullName evidence="1">Uncharacterized protein</fullName>
    </submittedName>
</protein>
<comment type="caution">
    <text evidence="1">The sequence shown here is derived from an EMBL/GenBank/DDBJ whole genome shotgun (WGS) entry which is preliminary data.</text>
</comment>
<accession>A0ABP7BUF3</accession>
<dbReference type="Proteomes" id="UP001500902">
    <property type="component" value="Unassembled WGS sequence"/>
</dbReference>